<dbReference type="Proteomes" id="UP001488805">
    <property type="component" value="Unassembled WGS sequence"/>
</dbReference>
<sequence>MFPAFVPLRRIGLQPVLISEKFSQCHLLHGLRLTPSPHVPARVRTSCCLLRTISTHYDSIHTDQTSLLI</sequence>
<comment type="caution">
    <text evidence="1">The sequence shown here is derived from an EMBL/GenBank/DDBJ whole genome shotgun (WGS) entry which is preliminary data.</text>
</comment>
<organism evidence="1 2">
    <name type="scientific">Zoarces viviparus</name>
    <name type="common">Viviparous eelpout</name>
    <name type="synonym">Blennius viviparus</name>
    <dbReference type="NCBI Taxonomy" id="48416"/>
    <lineage>
        <taxon>Eukaryota</taxon>
        <taxon>Metazoa</taxon>
        <taxon>Chordata</taxon>
        <taxon>Craniata</taxon>
        <taxon>Vertebrata</taxon>
        <taxon>Euteleostomi</taxon>
        <taxon>Actinopterygii</taxon>
        <taxon>Neopterygii</taxon>
        <taxon>Teleostei</taxon>
        <taxon>Neoteleostei</taxon>
        <taxon>Acanthomorphata</taxon>
        <taxon>Eupercaria</taxon>
        <taxon>Perciformes</taxon>
        <taxon>Cottioidei</taxon>
        <taxon>Zoarcales</taxon>
        <taxon>Zoarcidae</taxon>
        <taxon>Zoarcinae</taxon>
        <taxon>Zoarces</taxon>
    </lineage>
</organism>
<reference evidence="1 2" key="1">
    <citation type="journal article" date="2024" name="Genome Biol. Evol.">
        <title>Chromosome-level genome assembly of the viviparous eelpout Zoarces viviparus.</title>
        <authorList>
            <person name="Fuhrmann N."/>
            <person name="Brasseur M.V."/>
            <person name="Bakowski C.E."/>
            <person name="Podsiadlowski L."/>
            <person name="Prost S."/>
            <person name="Krehenwinkel H."/>
            <person name="Mayer C."/>
        </authorList>
    </citation>
    <scope>NUCLEOTIDE SEQUENCE [LARGE SCALE GENOMIC DNA]</scope>
    <source>
        <strain evidence="1">NO-MEL_2022_Ind0_liver</strain>
    </source>
</reference>
<keyword evidence="2" id="KW-1185">Reference proteome</keyword>
<name>A0AAW1F936_ZOAVI</name>
<protein>
    <submittedName>
        <fullName evidence="1">Uncharacterized protein</fullName>
    </submittedName>
</protein>
<evidence type="ECO:0000313" key="1">
    <source>
        <dbReference type="EMBL" id="KAK9531242.1"/>
    </source>
</evidence>
<evidence type="ECO:0000313" key="2">
    <source>
        <dbReference type="Proteomes" id="UP001488805"/>
    </source>
</evidence>
<proteinExistence type="predicted"/>
<accession>A0AAW1F936</accession>
<dbReference type="AlphaFoldDB" id="A0AAW1F936"/>
<gene>
    <name evidence="1" type="ORF">VZT92_010680</name>
</gene>
<dbReference type="EMBL" id="JBCEZU010000089">
    <property type="protein sequence ID" value="KAK9531242.1"/>
    <property type="molecule type" value="Genomic_DNA"/>
</dbReference>